<dbReference type="AlphaFoldDB" id="A0A7J9CCI4"/>
<evidence type="ECO:0000313" key="2">
    <source>
        <dbReference type="Proteomes" id="UP000593579"/>
    </source>
</evidence>
<reference evidence="1 2" key="1">
    <citation type="journal article" date="2019" name="Genome Biol. Evol.">
        <title>Insights into the evolution of the New World diploid cottons (Gossypium, subgenus Houzingenia) based on genome sequencing.</title>
        <authorList>
            <person name="Grover C.E."/>
            <person name="Arick M.A. 2nd"/>
            <person name="Thrash A."/>
            <person name="Conover J.L."/>
            <person name="Sanders W.S."/>
            <person name="Peterson D.G."/>
            <person name="Frelichowski J.E."/>
            <person name="Scheffler J.A."/>
            <person name="Scheffler B.E."/>
            <person name="Wendel J.F."/>
        </authorList>
    </citation>
    <scope>NUCLEOTIDE SEQUENCE [LARGE SCALE GENOMIC DNA]</scope>
    <source>
        <strain evidence="1">5</strain>
        <tissue evidence="1">Leaf</tissue>
    </source>
</reference>
<comment type="caution">
    <text evidence="1">The sequence shown here is derived from an EMBL/GenBank/DDBJ whole genome shotgun (WGS) entry which is preliminary data.</text>
</comment>
<keyword evidence="2" id="KW-1185">Reference proteome</keyword>
<evidence type="ECO:0000313" key="1">
    <source>
        <dbReference type="EMBL" id="MBA0746171.1"/>
    </source>
</evidence>
<dbReference type="EMBL" id="JABEZY010000009">
    <property type="protein sequence ID" value="MBA0746171.1"/>
    <property type="molecule type" value="Genomic_DNA"/>
</dbReference>
<sequence>MKRYKTPLMQYHQTIKKWFSYWLIWESIMKRLLCLLTSLLLH</sequence>
<gene>
    <name evidence="1" type="ORF">Gogos_008712</name>
</gene>
<name>A0A7J9CCI4_GOSGO</name>
<organism evidence="1 2">
    <name type="scientific">Gossypium gossypioides</name>
    <name type="common">Mexican cotton</name>
    <name type="synonym">Selera gossypioides</name>
    <dbReference type="NCBI Taxonomy" id="34282"/>
    <lineage>
        <taxon>Eukaryota</taxon>
        <taxon>Viridiplantae</taxon>
        <taxon>Streptophyta</taxon>
        <taxon>Embryophyta</taxon>
        <taxon>Tracheophyta</taxon>
        <taxon>Spermatophyta</taxon>
        <taxon>Magnoliopsida</taxon>
        <taxon>eudicotyledons</taxon>
        <taxon>Gunneridae</taxon>
        <taxon>Pentapetalae</taxon>
        <taxon>rosids</taxon>
        <taxon>malvids</taxon>
        <taxon>Malvales</taxon>
        <taxon>Malvaceae</taxon>
        <taxon>Malvoideae</taxon>
        <taxon>Gossypium</taxon>
    </lineage>
</organism>
<dbReference type="Proteomes" id="UP000593579">
    <property type="component" value="Unassembled WGS sequence"/>
</dbReference>
<proteinExistence type="predicted"/>
<protein>
    <submittedName>
        <fullName evidence="1">Uncharacterized protein</fullName>
    </submittedName>
</protein>
<accession>A0A7J9CCI4</accession>